<dbReference type="GO" id="GO:0016788">
    <property type="term" value="F:hydrolase activity, acting on ester bonds"/>
    <property type="evidence" value="ECO:0007669"/>
    <property type="project" value="InterPro"/>
</dbReference>
<keyword evidence="4" id="KW-1185">Reference proteome</keyword>
<feature type="non-terminal residue" evidence="3">
    <location>
        <position position="356"/>
    </location>
</feature>
<dbReference type="InterPro" id="IPR001087">
    <property type="entry name" value="GDSL"/>
</dbReference>
<feature type="chain" id="PRO_5013385536" evidence="2">
    <location>
        <begin position="18"/>
        <end position="356"/>
    </location>
</feature>
<proteinExistence type="predicted"/>
<accession>A0A1R0GT58</accession>
<keyword evidence="1" id="KW-0378">Hydrolase</keyword>
<sequence>MIPATLTILSLISVSIAATGPYLVSFGDSFSDIGNRGTEGQKIKYWNDRYSNGPLWNEYLAYNNKYTLVDYAYTGATTNNTLVDGFAKPASANKLPSLSDQIANFTSTFSPNLTRHDIKKDLVTITVGSSDFSLAMKEMDKSAFKSVWYSGALVDSMTESIQELIEFGFKRILLFNIPDLKTVPGIAKSAGNFTSGLDLFVTLTNLKLEQAVKAINAKNIKNFDWVRILNYYDFANTVMNTKDPKRNFGIINFNLPCTQILDQNKVSTCSNPDQYFFYDSIHPSTKVHALAGAYASELVKSSRFEPSFSNLFDLYNSYKIFDISSTKNPLFLDANSTDTGDLVVPEFIVADIEANT</sequence>
<evidence type="ECO:0000313" key="4">
    <source>
        <dbReference type="Proteomes" id="UP000187455"/>
    </source>
</evidence>
<dbReference type="AlphaFoldDB" id="A0A1R0GT58"/>
<dbReference type="CDD" id="cd01846">
    <property type="entry name" value="fatty_acyltransferase_like"/>
    <property type="match status" value="1"/>
</dbReference>
<reference evidence="3 4" key="1">
    <citation type="journal article" date="2016" name="Mol. Biol. Evol.">
        <title>Genome-Wide Survey of Gut Fungi (Harpellales) Reveals the First Horizontally Transferred Ubiquitin Gene from a Mosquito Host.</title>
        <authorList>
            <person name="Wang Y."/>
            <person name="White M.M."/>
            <person name="Kvist S."/>
            <person name="Moncalvo J.M."/>
        </authorList>
    </citation>
    <scope>NUCLEOTIDE SEQUENCE [LARGE SCALE GENOMIC DNA]</scope>
    <source>
        <strain evidence="3 4">ALG-7-W6</strain>
    </source>
</reference>
<dbReference type="PANTHER" id="PTHR45648:SF22">
    <property type="entry name" value="GDSL LIPASE_ACYLHYDROLASE FAMILY PROTEIN (AFU_ORTHOLOGUE AFUA_4G14700)"/>
    <property type="match status" value="1"/>
</dbReference>
<dbReference type="STRING" id="133383.A0A1R0GT58"/>
<protein>
    <submittedName>
        <fullName evidence="3">GDSL esterase/lipase</fullName>
    </submittedName>
</protein>
<evidence type="ECO:0000313" key="3">
    <source>
        <dbReference type="EMBL" id="OLY80071.1"/>
    </source>
</evidence>
<dbReference type="InterPro" id="IPR036514">
    <property type="entry name" value="SGNH_hydro_sf"/>
</dbReference>
<dbReference type="InterPro" id="IPR051058">
    <property type="entry name" value="GDSL_Est/Lipase"/>
</dbReference>
<comment type="caution">
    <text evidence="3">The sequence shown here is derived from an EMBL/GenBank/DDBJ whole genome shotgun (WGS) entry which is preliminary data.</text>
</comment>
<name>A0A1R0GT58_9FUNG</name>
<evidence type="ECO:0000256" key="2">
    <source>
        <dbReference type="SAM" id="SignalP"/>
    </source>
</evidence>
<dbReference type="Pfam" id="PF00657">
    <property type="entry name" value="Lipase_GDSL"/>
    <property type="match status" value="1"/>
</dbReference>
<evidence type="ECO:0000256" key="1">
    <source>
        <dbReference type="ARBA" id="ARBA00022801"/>
    </source>
</evidence>
<keyword evidence="2" id="KW-0732">Signal</keyword>
<dbReference type="EMBL" id="LSSL01003801">
    <property type="protein sequence ID" value="OLY80071.1"/>
    <property type="molecule type" value="Genomic_DNA"/>
</dbReference>
<dbReference type="OrthoDB" id="1600564at2759"/>
<dbReference type="Gene3D" id="3.40.50.1110">
    <property type="entry name" value="SGNH hydrolase"/>
    <property type="match status" value="1"/>
</dbReference>
<gene>
    <name evidence="3" type="ORF">AYI68_g5842</name>
</gene>
<dbReference type="SUPFAM" id="SSF52266">
    <property type="entry name" value="SGNH hydrolase"/>
    <property type="match status" value="1"/>
</dbReference>
<dbReference type="PANTHER" id="PTHR45648">
    <property type="entry name" value="GDSL LIPASE/ACYLHYDROLASE FAMILY PROTEIN (AFU_ORTHOLOGUE AFUA_4G14700)"/>
    <property type="match status" value="1"/>
</dbReference>
<organism evidence="3 4">
    <name type="scientific">Smittium mucronatum</name>
    <dbReference type="NCBI Taxonomy" id="133383"/>
    <lineage>
        <taxon>Eukaryota</taxon>
        <taxon>Fungi</taxon>
        <taxon>Fungi incertae sedis</taxon>
        <taxon>Zoopagomycota</taxon>
        <taxon>Kickxellomycotina</taxon>
        <taxon>Harpellomycetes</taxon>
        <taxon>Harpellales</taxon>
        <taxon>Legeriomycetaceae</taxon>
        <taxon>Smittium</taxon>
    </lineage>
</organism>
<feature type="signal peptide" evidence="2">
    <location>
        <begin position="1"/>
        <end position="17"/>
    </location>
</feature>
<dbReference type="Proteomes" id="UP000187455">
    <property type="component" value="Unassembled WGS sequence"/>
</dbReference>